<dbReference type="PANTHER" id="PTHR47961">
    <property type="entry name" value="DNA POLYMERASE THETA, PUTATIVE (AFU_ORTHOLOGUE AFUA_1G05260)-RELATED"/>
    <property type="match status" value="1"/>
</dbReference>
<dbReference type="PATRIC" id="fig|1177755.3.peg.2404"/>
<keyword evidence="8" id="KW-1185">Reference proteome</keyword>
<dbReference type="InterPro" id="IPR050474">
    <property type="entry name" value="Hel308_SKI2-like"/>
</dbReference>
<dbReference type="SUPFAM" id="SSF52540">
    <property type="entry name" value="P-loop containing nucleoside triphosphate hydrolases"/>
    <property type="match status" value="1"/>
</dbReference>
<protein>
    <submittedName>
        <fullName evidence="7">Ski2-like helicase</fullName>
    </submittedName>
</protein>
<evidence type="ECO:0000256" key="3">
    <source>
        <dbReference type="ARBA" id="ARBA00022806"/>
    </source>
</evidence>
<dbReference type="InterPro" id="IPR011545">
    <property type="entry name" value="DEAD/DEAH_box_helicase_dom"/>
</dbReference>
<evidence type="ECO:0000256" key="2">
    <source>
        <dbReference type="ARBA" id="ARBA00022801"/>
    </source>
</evidence>
<dbReference type="SMART" id="SM00490">
    <property type="entry name" value="HELICc"/>
    <property type="match status" value="1"/>
</dbReference>
<evidence type="ECO:0000256" key="4">
    <source>
        <dbReference type="ARBA" id="ARBA00022840"/>
    </source>
</evidence>
<dbReference type="PANTHER" id="PTHR47961:SF6">
    <property type="entry name" value="DNA-DIRECTED DNA POLYMERASE"/>
    <property type="match status" value="1"/>
</dbReference>
<dbReference type="GO" id="GO:0004386">
    <property type="term" value="F:helicase activity"/>
    <property type="evidence" value="ECO:0007669"/>
    <property type="project" value="UniProtKB-KW"/>
</dbReference>
<evidence type="ECO:0000313" key="7">
    <source>
        <dbReference type="EMBL" id="ODA66620.1"/>
    </source>
</evidence>
<evidence type="ECO:0000259" key="5">
    <source>
        <dbReference type="PROSITE" id="PS51192"/>
    </source>
</evidence>
<dbReference type="GO" id="GO:0016787">
    <property type="term" value="F:hydrolase activity"/>
    <property type="evidence" value="ECO:0007669"/>
    <property type="project" value="UniProtKB-KW"/>
</dbReference>
<gene>
    <name evidence="7" type="ORF">A7A08_02388</name>
</gene>
<dbReference type="SMART" id="SM00487">
    <property type="entry name" value="DEXDc"/>
    <property type="match status" value="1"/>
</dbReference>
<accession>A0A1E2RWW1</accession>
<evidence type="ECO:0000313" key="8">
    <source>
        <dbReference type="Proteomes" id="UP000095087"/>
    </source>
</evidence>
<dbReference type="AlphaFoldDB" id="A0A1E2RWW1"/>
<dbReference type="Gene3D" id="3.40.50.300">
    <property type="entry name" value="P-loop containing nucleotide triphosphate hydrolases"/>
    <property type="match status" value="2"/>
</dbReference>
<proteinExistence type="predicted"/>
<keyword evidence="1" id="KW-0547">Nucleotide-binding</keyword>
<dbReference type="STRING" id="1177755.A7A08_02388"/>
<sequence>MNVEELRTAISQETGPDLFSLCGQVASAWHDPKVSLTDSLDLIVRLVAFKERFEKRLPGTGEMINEIARQAGLYPYVSDDERWTNRLVCEAMRLPSMPSVILHLEQMKVFALLFEGRSVILSAPTSFGKSLLVDALILSKRPDNVVIVVPTLALLDEYRKRLRRQFPEYNVITQDYQEAGHNRNIFVGTQERISSRDISQRVDLFVIDEFYKLDLQRGDDRAISLNSVMARFARTAEQTYLLGPSIDGVSQNEHFPKDMRFYKTSFSPVAADIIDYSDQGPDPDLLAEVLREANGEPTLIYVRSPSAAARLAFELMDRLPDLADERLLEFGSWLGDEFHPEWVLARSVQFGLGIHHGRVPRSVGQFLIHLFNNGRLPYLICTSTLIEGVNTVAKNVCIYDKHISTSKLDRFTFDNIKGRAGRMFQHFIGRIFLFHVPPEDGEFTVEIPLFDGFEHASDELVVHVPADSLGTNARRRRENVLASSVLPAQLLERWSRFGIDGLNIVRDQVEMAIAGGRDTFLWSGYGYFEEIEAAFDLAWAELKFEKHGIRSARQAAYFATVLRSSVTLRAFFNRLVKGEGLSAQASIDQCFNFLRGAEYTFPEVLRCLQEIVDTIAADRADYTYFAQSLQNWFLPGSLRTLDEFGVPVPLIKRYADFLPHESPDEALEVFTSLRLTREAPAMSSVEAEIIASLQEIEPNAQLDH</sequence>
<dbReference type="PROSITE" id="PS51192">
    <property type="entry name" value="HELICASE_ATP_BIND_1"/>
    <property type="match status" value="1"/>
</dbReference>
<dbReference type="Pfam" id="PF00270">
    <property type="entry name" value="DEAD"/>
    <property type="match status" value="1"/>
</dbReference>
<evidence type="ECO:0000259" key="6">
    <source>
        <dbReference type="PROSITE" id="PS51194"/>
    </source>
</evidence>
<feature type="domain" description="Helicase C-terminal" evidence="6">
    <location>
        <begin position="282"/>
        <end position="468"/>
    </location>
</feature>
<dbReference type="EMBL" id="MASI01000006">
    <property type="protein sequence ID" value="ODA66620.1"/>
    <property type="molecule type" value="Genomic_DNA"/>
</dbReference>
<dbReference type="Proteomes" id="UP000095087">
    <property type="component" value="Unassembled WGS sequence"/>
</dbReference>
<dbReference type="GO" id="GO:0005524">
    <property type="term" value="F:ATP binding"/>
    <property type="evidence" value="ECO:0007669"/>
    <property type="project" value="UniProtKB-KW"/>
</dbReference>
<reference evidence="7 8" key="1">
    <citation type="submission" date="2016-07" db="EMBL/GenBank/DDBJ databases">
        <title>Draft genome sequence of Methyloligella halotolerans C2T (VKM B-2706T=CCUG 61687T=DSM 25045T), a halotolerant polyhydroxybutyrate accumulating methylotroph.</title>
        <authorList>
            <person name="Vasilenko O.V."/>
            <person name="Doronina N.V."/>
            <person name="Poroshina M.N."/>
            <person name="Tarlachkov S.V."/>
            <person name="Trotsenko Y.A."/>
        </authorList>
    </citation>
    <scope>NUCLEOTIDE SEQUENCE [LARGE SCALE GENOMIC DNA]</scope>
    <source>
        <strain evidence="7 8">VKM B-2706</strain>
    </source>
</reference>
<dbReference type="GO" id="GO:0003676">
    <property type="term" value="F:nucleic acid binding"/>
    <property type="evidence" value="ECO:0007669"/>
    <property type="project" value="InterPro"/>
</dbReference>
<evidence type="ECO:0000256" key="1">
    <source>
        <dbReference type="ARBA" id="ARBA00022741"/>
    </source>
</evidence>
<keyword evidence="3 7" id="KW-0347">Helicase</keyword>
<dbReference type="InterPro" id="IPR001650">
    <property type="entry name" value="Helicase_C-like"/>
</dbReference>
<dbReference type="InterPro" id="IPR014001">
    <property type="entry name" value="Helicase_ATP-bd"/>
</dbReference>
<dbReference type="RefSeq" id="WP_069095593.1">
    <property type="nucleotide sequence ID" value="NZ_MASI01000006.1"/>
</dbReference>
<dbReference type="OrthoDB" id="9815222at2"/>
<feature type="domain" description="Helicase ATP-binding" evidence="5">
    <location>
        <begin position="110"/>
        <end position="264"/>
    </location>
</feature>
<organism evidence="7 8">
    <name type="scientific">Methyloligella halotolerans</name>
    <dbReference type="NCBI Taxonomy" id="1177755"/>
    <lineage>
        <taxon>Bacteria</taxon>
        <taxon>Pseudomonadati</taxon>
        <taxon>Pseudomonadota</taxon>
        <taxon>Alphaproteobacteria</taxon>
        <taxon>Hyphomicrobiales</taxon>
        <taxon>Hyphomicrobiaceae</taxon>
        <taxon>Methyloligella</taxon>
    </lineage>
</organism>
<dbReference type="PROSITE" id="PS51194">
    <property type="entry name" value="HELICASE_CTER"/>
    <property type="match status" value="1"/>
</dbReference>
<comment type="caution">
    <text evidence="7">The sequence shown here is derived from an EMBL/GenBank/DDBJ whole genome shotgun (WGS) entry which is preliminary data.</text>
</comment>
<keyword evidence="2" id="KW-0378">Hydrolase</keyword>
<name>A0A1E2RWW1_9HYPH</name>
<keyword evidence="4" id="KW-0067">ATP-binding</keyword>
<dbReference type="InterPro" id="IPR027417">
    <property type="entry name" value="P-loop_NTPase"/>
</dbReference>